<reference evidence="2" key="1">
    <citation type="submission" date="2024-06" db="EMBL/GenBank/DDBJ databases">
        <authorList>
            <person name="Liu X."/>
            <person name="Lenzi L."/>
            <person name="Haldenby T S."/>
            <person name="Uol C."/>
        </authorList>
    </citation>
    <scope>NUCLEOTIDE SEQUENCE</scope>
</reference>
<evidence type="ECO:0000313" key="3">
    <source>
        <dbReference type="Proteomes" id="UP001497525"/>
    </source>
</evidence>
<accession>A0AAV2TRA7</accession>
<feature type="chain" id="PRO_5043685413" evidence="1">
    <location>
        <begin position="26"/>
        <end position="117"/>
    </location>
</feature>
<name>A0AAV2TRA7_CALDB</name>
<dbReference type="AlphaFoldDB" id="A0AAV2TRA7"/>
<organism evidence="2 3">
    <name type="scientific">Calicophoron daubneyi</name>
    <name type="common">Rumen fluke</name>
    <name type="synonym">Paramphistomum daubneyi</name>
    <dbReference type="NCBI Taxonomy" id="300641"/>
    <lineage>
        <taxon>Eukaryota</taxon>
        <taxon>Metazoa</taxon>
        <taxon>Spiralia</taxon>
        <taxon>Lophotrochozoa</taxon>
        <taxon>Platyhelminthes</taxon>
        <taxon>Trematoda</taxon>
        <taxon>Digenea</taxon>
        <taxon>Plagiorchiida</taxon>
        <taxon>Pronocephalata</taxon>
        <taxon>Paramphistomoidea</taxon>
        <taxon>Paramphistomidae</taxon>
        <taxon>Calicophoron</taxon>
    </lineage>
</organism>
<dbReference type="Proteomes" id="UP001497525">
    <property type="component" value="Unassembled WGS sequence"/>
</dbReference>
<protein>
    <submittedName>
        <fullName evidence="2">Uncharacterized protein</fullName>
    </submittedName>
</protein>
<sequence>MLPVQKSICLLGLLVFTCLLNITRSTVIPLVDGTLARNDAYGEAGPLVSVPEDVEERADWLPRSRVRFDEYEPEGFDDLLGRQRNTLKHHEGQHGQKQWKRSFVRLGKRNFVRLGRK</sequence>
<gene>
    <name evidence="2" type="ORF">CDAUBV1_LOCUS14048</name>
</gene>
<comment type="caution">
    <text evidence="2">The sequence shown here is derived from an EMBL/GenBank/DDBJ whole genome shotgun (WGS) entry which is preliminary data.</text>
</comment>
<evidence type="ECO:0000313" key="2">
    <source>
        <dbReference type="EMBL" id="CAL5138992.1"/>
    </source>
</evidence>
<dbReference type="EMBL" id="CAXLJL010000567">
    <property type="protein sequence ID" value="CAL5138992.1"/>
    <property type="molecule type" value="Genomic_DNA"/>
</dbReference>
<proteinExistence type="predicted"/>
<keyword evidence="1" id="KW-0732">Signal</keyword>
<evidence type="ECO:0000256" key="1">
    <source>
        <dbReference type="SAM" id="SignalP"/>
    </source>
</evidence>
<feature type="signal peptide" evidence="1">
    <location>
        <begin position="1"/>
        <end position="25"/>
    </location>
</feature>